<organism evidence="1 2">
    <name type="scientific">Methylobacterium tarhaniae</name>
    <dbReference type="NCBI Taxonomy" id="1187852"/>
    <lineage>
        <taxon>Bacteria</taxon>
        <taxon>Pseudomonadati</taxon>
        <taxon>Pseudomonadota</taxon>
        <taxon>Alphaproteobacteria</taxon>
        <taxon>Hyphomicrobiales</taxon>
        <taxon>Methylobacteriaceae</taxon>
        <taxon>Methylobacterium</taxon>
    </lineage>
</organism>
<protein>
    <submittedName>
        <fullName evidence="1">Uncharacterized protein</fullName>
    </submittedName>
</protein>
<keyword evidence="2" id="KW-1185">Reference proteome</keyword>
<dbReference type="Proteomes" id="UP000036449">
    <property type="component" value="Unassembled WGS sequence"/>
</dbReference>
<name>A0A0J6S7W1_9HYPH</name>
<evidence type="ECO:0000313" key="2">
    <source>
        <dbReference type="Proteomes" id="UP000036449"/>
    </source>
</evidence>
<evidence type="ECO:0000313" key="1">
    <source>
        <dbReference type="EMBL" id="KMO31315.1"/>
    </source>
</evidence>
<comment type="caution">
    <text evidence="1">The sequence shown here is derived from an EMBL/GenBank/DDBJ whole genome shotgun (WGS) entry which is preliminary data.</text>
</comment>
<proteinExistence type="predicted"/>
<dbReference type="EMBL" id="LABZ01000248">
    <property type="protein sequence ID" value="KMO31315.1"/>
    <property type="molecule type" value="Genomic_DNA"/>
</dbReference>
<reference evidence="1 2" key="1">
    <citation type="submission" date="2015-03" db="EMBL/GenBank/DDBJ databases">
        <title>Genome sequencing of Methylobacterium tarhaniae DSM 25844.</title>
        <authorList>
            <person name="Chaudhry V."/>
            <person name="Patil P.B."/>
        </authorList>
    </citation>
    <scope>NUCLEOTIDE SEQUENCE [LARGE SCALE GENOMIC DNA]</scope>
    <source>
        <strain evidence="1 2">DSM 25844</strain>
    </source>
</reference>
<dbReference type="AlphaFoldDB" id="A0A0J6S7W1"/>
<gene>
    <name evidence="1" type="ORF">VQ03_27370</name>
</gene>
<sequence length="64" mass="6773">MRNGTEDRDGLGARQSFGLGAAVTAIELQDGGAFLELGEPIAVPNRTHLEAVTSTFLLLSIFRA</sequence>
<accession>A0A0J6S7W1</accession>